<evidence type="ECO:0000313" key="8">
    <source>
        <dbReference type="EMBL" id="WOG98635.1"/>
    </source>
</evidence>
<organism evidence="8 9">
    <name type="scientific">Daucus carota subsp. sativus</name>
    <name type="common">Carrot</name>
    <dbReference type="NCBI Taxonomy" id="79200"/>
    <lineage>
        <taxon>Eukaryota</taxon>
        <taxon>Viridiplantae</taxon>
        <taxon>Streptophyta</taxon>
        <taxon>Embryophyta</taxon>
        <taxon>Tracheophyta</taxon>
        <taxon>Spermatophyta</taxon>
        <taxon>Magnoliopsida</taxon>
        <taxon>eudicotyledons</taxon>
        <taxon>Gunneridae</taxon>
        <taxon>Pentapetalae</taxon>
        <taxon>asterids</taxon>
        <taxon>campanulids</taxon>
        <taxon>Apiales</taxon>
        <taxon>Apiaceae</taxon>
        <taxon>Apioideae</taxon>
        <taxon>Scandiceae</taxon>
        <taxon>Daucinae</taxon>
        <taxon>Daucus</taxon>
        <taxon>Daucus sect. Daucus</taxon>
    </lineage>
</organism>
<keyword evidence="4" id="KW-0372">Hormone</keyword>
<comment type="subcellular location">
    <subcellularLocation>
        <location evidence="1">Secreted</location>
    </subcellularLocation>
</comment>
<dbReference type="AlphaFoldDB" id="A0AAF0X2Q1"/>
<keyword evidence="6" id="KW-1015">Disulfide bond</keyword>
<evidence type="ECO:0000256" key="5">
    <source>
        <dbReference type="ARBA" id="ARBA00022729"/>
    </source>
</evidence>
<feature type="chain" id="PRO_5042283450" description="Rapid alkalinization factor 1" evidence="7">
    <location>
        <begin position="22"/>
        <end position="120"/>
    </location>
</feature>
<evidence type="ECO:0000313" key="9">
    <source>
        <dbReference type="Proteomes" id="UP000077755"/>
    </source>
</evidence>
<keyword evidence="9" id="KW-1185">Reference proteome</keyword>
<proteinExistence type="inferred from homology"/>
<dbReference type="GO" id="GO:0005576">
    <property type="term" value="C:extracellular region"/>
    <property type="evidence" value="ECO:0007669"/>
    <property type="project" value="UniProtKB-SubCell"/>
</dbReference>
<dbReference type="InterPro" id="IPR008801">
    <property type="entry name" value="RALF"/>
</dbReference>
<evidence type="ECO:0000256" key="2">
    <source>
        <dbReference type="ARBA" id="ARBA00009178"/>
    </source>
</evidence>
<dbReference type="GO" id="GO:0009506">
    <property type="term" value="C:plasmodesma"/>
    <property type="evidence" value="ECO:0007669"/>
    <property type="project" value="TreeGrafter"/>
</dbReference>
<dbReference type="GO" id="GO:0019722">
    <property type="term" value="P:calcium-mediated signaling"/>
    <property type="evidence" value="ECO:0007669"/>
    <property type="project" value="TreeGrafter"/>
</dbReference>
<dbReference type="KEGG" id="dcr:108216262"/>
<comment type="similarity">
    <text evidence="2">Belongs to the plant rapid alkalinization factor (RALF) family.</text>
</comment>
<reference evidence="8" key="2">
    <citation type="submission" date="2022-03" db="EMBL/GenBank/DDBJ databases">
        <title>Draft title - Genomic analysis of global carrot germplasm unveils the trajectory of domestication and the origin of high carotenoid orange carrot.</title>
        <authorList>
            <person name="Iorizzo M."/>
            <person name="Ellison S."/>
            <person name="Senalik D."/>
            <person name="Macko-Podgorni A."/>
            <person name="Grzebelus D."/>
            <person name="Bostan H."/>
            <person name="Rolling W."/>
            <person name="Curaba J."/>
            <person name="Simon P."/>
        </authorList>
    </citation>
    <scope>NUCLEOTIDE SEQUENCE</scope>
    <source>
        <tissue evidence="8">Leaf</tissue>
    </source>
</reference>
<evidence type="ECO:0000256" key="6">
    <source>
        <dbReference type="ARBA" id="ARBA00023157"/>
    </source>
</evidence>
<sequence>MAGFRLGFFIALLALAMLAESNSPALREFQLNVAGNSSDGEAGHLVGHVGDYIDSMEEMMMESESARRNLAASTHISYSALIANRIPCSNRGNSYYNCGATGRANPYLRGCTTATRCARR</sequence>
<evidence type="ECO:0000256" key="7">
    <source>
        <dbReference type="SAM" id="SignalP"/>
    </source>
</evidence>
<protein>
    <recommendedName>
        <fullName evidence="10">Rapid alkalinization factor 1</fullName>
    </recommendedName>
</protein>
<dbReference type="GO" id="GO:0005179">
    <property type="term" value="F:hormone activity"/>
    <property type="evidence" value="ECO:0007669"/>
    <property type="project" value="UniProtKB-KW"/>
</dbReference>
<accession>A0AAF0X2Q1</accession>
<evidence type="ECO:0008006" key="10">
    <source>
        <dbReference type="Google" id="ProtNLM"/>
    </source>
</evidence>
<evidence type="ECO:0000256" key="3">
    <source>
        <dbReference type="ARBA" id="ARBA00022525"/>
    </source>
</evidence>
<dbReference type="EMBL" id="CP093346">
    <property type="protein sequence ID" value="WOG98635.1"/>
    <property type="molecule type" value="Genomic_DNA"/>
</dbReference>
<gene>
    <name evidence="8" type="ORF">DCAR_0417979</name>
</gene>
<dbReference type="Proteomes" id="UP000077755">
    <property type="component" value="Chromosome 4"/>
</dbReference>
<dbReference type="Pfam" id="PF05498">
    <property type="entry name" value="RALF"/>
    <property type="match status" value="1"/>
</dbReference>
<keyword evidence="5 7" id="KW-0732">Signal</keyword>
<keyword evidence="3" id="KW-0964">Secreted</keyword>
<evidence type="ECO:0000256" key="4">
    <source>
        <dbReference type="ARBA" id="ARBA00022702"/>
    </source>
</evidence>
<reference evidence="8" key="1">
    <citation type="journal article" date="2016" name="Nat. Genet.">
        <title>A high-quality carrot genome assembly provides new insights into carotenoid accumulation and asterid genome evolution.</title>
        <authorList>
            <person name="Iorizzo M."/>
            <person name="Ellison S."/>
            <person name="Senalik D."/>
            <person name="Zeng P."/>
            <person name="Satapoomin P."/>
            <person name="Huang J."/>
            <person name="Bowman M."/>
            <person name="Iovene M."/>
            <person name="Sanseverino W."/>
            <person name="Cavagnaro P."/>
            <person name="Yildiz M."/>
            <person name="Macko-Podgorni A."/>
            <person name="Moranska E."/>
            <person name="Grzebelus E."/>
            <person name="Grzebelus D."/>
            <person name="Ashrafi H."/>
            <person name="Zheng Z."/>
            <person name="Cheng S."/>
            <person name="Spooner D."/>
            <person name="Van Deynze A."/>
            <person name="Simon P."/>
        </authorList>
    </citation>
    <scope>NUCLEOTIDE SEQUENCE</scope>
    <source>
        <tissue evidence="8">Leaf</tissue>
    </source>
</reference>
<dbReference type="PANTHER" id="PTHR33136">
    <property type="entry name" value="RAPID ALKALINIZATION FACTOR-LIKE"/>
    <property type="match status" value="1"/>
</dbReference>
<evidence type="ECO:0000256" key="1">
    <source>
        <dbReference type="ARBA" id="ARBA00004613"/>
    </source>
</evidence>
<dbReference type="PANTHER" id="PTHR33136:SF6">
    <property type="entry name" value="PROTEIN RALF-LIKE 34"/>
    <property type="match status" value="1"/>
</dbReference>
<name>A0AAF0X2Q1_DAUCS</name>
<feature type="signal peptide" evidence="7">
    <location>
        <begin position="1"/>
        <end position="21"/>
    </location>
</feature>